<feature type="transmembrane region" description="Helical" evidence="1">
    <location>
        <begin position="215"/>
        <end position="235"/>
    </location>
</feature>
<protein>
    <submittedName>
        <fullName evidence="3">EamA-like transporter family protein</fullName>
    </submittedName>
</protein>
<evidence type="ECO:0000259" key="2">
    <source>
        <dbReference type="Pfam" id="PF00892"/>
    </source>
</evidence>
<name>A0A1L9P0N1_9RHOB</name>
<keyword evidence="1" id="KW-1133">Transmembrane helix</keyword>
<keyword evidence="1" id="KW-0472">Membrane</keyword>
<dbReference type="SUPFAM" id="SSF103481">
    <property type="entry name" value="Multidrug resistance efflux transporter EmrE"/>
    <property type="match status" value="2"/>
</dbReference>
<comment type="caution">
    <text evidence="3">The sequence shown here is derived from an EMBL/GenBank/DDBJ whole genome shotgun (WGS) entry which is preliminary data.</text>
</comment>
<dbReference type="InterPro" id="IPR000620">
    <property type="entry name" value="EamA_dom"/>
</dbReference>
<feature type="transmembrane region" description="Helical" evidence="1">
    <location>
        <begin position="269"/>
        <end position="287"/>
    </location>
</feature>
<feature type="transmembrane region" description="Helical" evidence="1">
    <location>
        <begin position="152"/>
        <end position="171"/>
    </location>
</feature>
<feature type="domain" description="EamA" evidence="2">
    <location>
        <begin position="157"/>
        <end position="283"/>
    </location>
</feature>
<sequence>MSFFANLSDNAKGALFMMCSMAAFTFNDLFIKAIGTDVPLPQMLLLRGILACVMIYILARYLNALAWPERAKDRWLIVLRSGAEVAAAYFFLTALLHMPFANVTAILQTLPLTVTLAAALVFKEAVGWRRMLAIVIGFCGMMLIVRPGTEGFTIHSIYVLIAVVCVTVRDLAARRLSKEVPSLTVTLVGAIFVTVFGGVGAVVTGEWTDMTSTQIAMLIASAIFVIGGYVFSVMVMRIGEVGFTSPFRYTAMLWALLLGYVFFDEWPEPLTFIGAGLIVATGIFTLYRESRAKKRQAKTARI</sequence>
<evidence type="ECO:0000313" key="3">
    <source>
        <dbReference type="EMBL" id="OJI95078.1"/>
    </source>
</evidence>
<keyword evidence="4" id="KW-1185">Reference proteome</keyword>
<reference evidence="3 4" key="1">
    <citation type="submission" date="2016-10" db="EMBL/GenBank/DDBJ databases">
        <title>Genome sequence of Planktotalea frisia SH6-1.</title>
        <authorList>
            <person name="Poehlein A."/>
            <person name="Bakenhus I."/>
            <person name="Voget S."/>
            <person name="Brinkhoff T."/>
            <person name="Simon M."/>
        </authorList>
    </citation>
    <scope>NUCLEOTIDE SEQUENCE [LARGE SCALE GENOMIC DNA]</scope>
    <source>
        <strain evidence="3 4">SH6-1</strain>
    </source>
</reference>
<feature type="transmembrane region" description="Helical" evidence="1">
    <location>
        <begin position="129"/>
        <end position="146"/>
    </location>
</feature>
<feature type="transmembrane region" description="Helical" evidence="1">
    <location>
        <begin position="183"/>
        <end position="203"/>
    </location>
</feature>
<dbReference type="OrthoDB" id="7165334at2"/>
<dbReference type="AlphaFoldDB" id="A0A1L9P0N1"/>
<dbReference type="GO" id="GO:0016020">
    <property type="term" value="C:membrane"/>
    <property type="evidence" value="ECO:0007669"/>
    <property type="project" value="InterPro"/>
</dbReference>
<dbReference type="RefSeq" id="WP_072629356.1">
    <property type="nucleotide sequence ID" value="NZ_MLCB01000059.1"/>
</dbReference>
<dbReference type="EMBL" id="MLCB01000059">
    <property type="protein sequence ID" value="OJI95078.1"/>
    <property type="molecule type" value="Genomic_DNA"/>
</dbReference>
<keyword evidence="1" id="KW-0812">Transmembrane</keyword>
<evidence type="ECO:0000256" key="1">
    <source>
        <dbReference type="SAM" id="Phobius"/>
    </source>
</evidence>
<feature type="transmembrane region" description="Helical" evidence="1">
    <location>
        <begin position="103"/>
        <end position="122"/>
    </location>
</feature>
<dbReference type="PANTHER" id="PTHR22911:SF103">
    <property type="entry name" value="BLR2811 PROTEIN"/>
    <property type="match status" value="1"/>
</dbReference>
<feature type="transmembrane region" description="Helical" evidence="1">
    <location>
        <begin position="75"/>
        <end position="97"/>
    </location>
</feature>
<dbReference type="Proteomes" id="UP000184514">
    <property type="component" value="Unassembled WGS sequence"/>
</dbReference>
<accession>A0A1L9P0N1</accession>
<dbReference type="Pfam" id="PF00892">
    <property type="entry name" value="EamA"/>
    <property type="match status" value="2"/>
</dbReference>
<evidence type="ECO:0000313" key="4">
    <source>
        <dbReference type="Proteomes" id="UP000184514"/>
    </source>
</evidence>
<organism evidence="3 4">
    <name type="scientific">Planktotalea frisia</name>
    <dbReference type="NCBI Taxonomy" id="696762"/>
    <lineage>
        <taxon>Bacteria</taxon>
        <taxon>Pseudomonadati</taxon>
        <taxon>Pseudomonadota</taxon>
        <taxon>Alphaproteobacteria</taxon>
        <taxon>Rhodobacterales</taxon>
        <taxon>Paracoccaceae</taxon>
        <taxon>Planktotalea</taxon>
    </lineage>
</organism>
<proteinExistence type="predicted"/>
<feature type="domain" description="EamA" evidence="2">
    <location>
        <begin position="12"/>
        <end position="145"/>
    </location>
</feature>
<feature type="transmembrane region" description="Helical" evidence="1">
    <location>
        <begin position="43"/>
        <end position="63"/>
    </location>
</feature>
<feature type="transmembrane region" description="Helical" evidence="1">
    <location>
        <begin position="247"/>
        <end position="263"/>
    </location>
</feature>
<dbReference type="InterPro" id="IPR037185">
    <property type="entry name" value="EmrE-like"/>
</dbReference>
<gene>
    <name evidence="3" type="ORF">PFRI_06880</name>
</gene>
<feature type="transmembrane region" description="Helical" evidence="1">
    <location>
        <begin position="12"/>
        <end position="31"/>
    </location>
</feature>
<dbReference type="PANTHER" id="PTHR22911">
    <property type="entry name" value="ACYL-MALONYL CONDENSING ENZYME-RELATED"/>
    <property type="match status" value="1"/>
</dbReference>